<dbReference type="EMBL" id="JAAVJB010000099">
    <property type="protein sequence ID" value="NJP67286.1"/>
    <property type="molecule type" value="Genomic_DNA"/>
</dbReference>
<sequence>MTTRIRINIPGSRPIPPVVMRETVQKQDEPPTPPRQSGAPEATSGAEPPKAGRPDPGQPAGKKASSWFEPRKPLAPGATPPGGVPRQDGAAEGVPRGDTPPGGVPRGDT</sequence>
<evidence type="ECO:0000256" key="1">
    <source>
        <dbReference type="SAM" id="MobiDB-lite"/>
    </source>
</evidence>
<feature type="non-terminal residue" evidence="2">
    <location>
        <position position="109"/>
    </location>
</feature>
<accession>A0ABX1ANL4</accession>
<dbReference type="Proteomes" id="UP000746503">
    <property type="component" value="Unassembled WGS sequence"/>
</dbReference>
<evidence type="ECO:0000313" key="2">
    <source>
        <dbReference type="EMBL" id="NJP67286.1"/>
    </source>
</evidence>
<evidence type="ECO:0000313" key="3">
    <source>
        <dbReference type="Proteomes" id="UP000746503"/>
    </source>
</evidence>
<name>A0ABX1ANL4_9ACTN</name>
<reference evidence="2 3" key="1">
    <citation type="submission" date="2020-03" db="EMBL/GenBank/DDBJ databases">
        <title>Draft genome of Streptomyces sp. ventii, isolated from the Axial Seamount in the Pacific Ocean, and resequencing of the two type strains Streptomyces lonarensis strain NCL 716 and Streptomyces bohaiensis strain 11A07.</title>
        <authorList>
            <person name="Loughran R.M."/>
            <person name="Pfannmuller K.M."/>
            <person name="Wasson B.J."/>
            <person name="Deadmond M.C."/>
            <person name="Paddock B.E."/>
            <person name="Koyack M.J."/>
            <person name="Gallegos D.A."/>
            <person name="Mitchell E.A."/>
            <person name="Ushijima B."/>
            <person name="Saw J.H."/>
            <person name="Mcphail K.L."/>
            <person name="Videau P."/>
        </authorList>
    </citation>
    <scope>NUCLEOTIDE SEQUENCE [LARGE SCALE GENOMIC DNA]</scope>
    <source>
        <strain evidence="3">5675061</strain>
    </source>
</reference>
<organism evidence="2 3">
    <name type="scientific">Streptomyces spiramenti</name>
    <dbReference type="NCBI Taxonomy" id="2720606"/>
    <lineage>
        <taxon>Bacteria</taxon>
        <taxon>Bacillati</taxon>
        <taxon>Actinomycetota</taxon>
        <taxon>Actinomycetes</taxon>
        <taxon>Kitasatosporales</taxon>
        <taxon>Streptomycetaceae</taxon>
        <taxon>Streptomyces</taxon>
    </lineage>
</organism>
<proteinExistence type="predicted"/>
<protein>
    <submittedName>
        <fullName evidence="2">Uncharacterized protein</fullName>
    </submittedName>
</protein>
<feature type="region of interest" description="Disordered" evidence="1">
    <location>
        <begin position="1"/>
        <end position="109"/>
    </location>
</feature>
<comment type="caution">
    <text evidence="2">The sequence shown here is derived from an EMBL/GenBank/DDBJ whole genome shotgun (WGS) entry which is preliminary data.</text>
</comment>
<gene>
    <name evidence="2" type="ORF">HCJ92_13495</name>
</gene>
<keyword evidence="3" id="KW-1185">Reference proteome</keyword>